<dbReference type="AlphaFoldDB" id="A0A2V3ILR7"/>
<organism evidence="2 3">
    <name type="scientific">Gracilariopsis chorda</name>
    <dbReference type="NCBI Taxonomy" id="448386"/>
    <lineage>
        <taxon>Eukaryota</taxon>
        <taxon>Rhodophyta</taxon>
        <taxon>Florideophyceae</taxon>
        <taxon>Rhodymeniophycidae</taxon>
        <taxon>Gracilariales</taxon>
        <taxon>Gracilariaceae</taxon>
        <taxon>Gracilariopsis</taxon>
    </lineage>
</organism>
<accession>A0A2V3ILR7</accession>
<sequence length="502" mass="57354">MNDDNPDRVGTTPWQSNQPPQVQPRTATQDEFVFRLTQDRVARQLRILELHQIPSLSDVRDDVEMLVTILDRIQKKYRNRGRFHLIMENEVRSSEQEQSQSSENPHVETRILFSPTISFQGSDRRPIAERLADCLTAFALLDKRHPHSTSYALEYPLGNVPCPSPLPPPHPPFAIPHWYPGKEYLQHEVTEQRWQELIQSKLFINRQLARHFSTRDVHDVSQMYKRFFKTLHLRIKALNKCRMPRTLVYAEFTPPWIRRRICVGEQTSYLVRLTIPDLRNQRNRAGYQRMAFILAAFYEIEPMFSREILETLLRSYPPVEPGSQSRKRPMHPSQMVATAKAMARKKRQLAQTQAPGNEAQGLEVIDQSPQEAVEEQPQTAVEEQPQQLVAEEQQDPQQTDEVEKQLPVTEEPAQANPEPEEDGDGRILESQPSQDAEHPAELVCGAGADCLILRKDVVHSQDAPAVTGQCTKCRCPLHDLCGGGEKGGMLCRGCKGPGQLPQ</sequence>
<evidence type="ECO:0000256" key="1">
    <source>
        <dbReference type="SAM" id="MobiDB-lite"/>
    </source>
</evidence>
<comment type="caution">
    <text evidence="2">The sequence shown here is derived from an EMBL/GenBank/DDBJ whole genome shotgun (WGS) entry which is preliminary data.</text>
</comment>
<dbReference type="Proteomes" id="UP000247409">
    <property type="component" value="Unassembled WGS sequence"/>
</dbReference>
<gene>
    <name evidence="2" type="ORF">BWQ96_07231</name>
</gene>
<evidence type="ECO:0000313" key="3">
    <source>
        <dbReference type="Proteomes" id="UP000247409"/>
    </source>
</evidence>
<reference evidence="2 3" key="1">
    <citation type="journal article" date="2018" name="Mol. Biol. Evol.">
        <title>Analysis of the draft genome of the red seaweed Gracilariopsis chorda provides insights into genome size evolution in Rhodophyta.</title>
        <authorList>
            <person name="Lee J."/>
            <person name="Yang E.C."/>
            <person name="Graf L."/>
            <person name="Yang J.H."/>
            <person name="Qiu H."/>
            <person name="Zel Zion U."/>
            <person name="Chan C.X."/>
            <person name="Stephens T.G."/>
            <person name="Weber A.P.M."/>
            <person name="Boo G.H."/>
            <person name="Boo S.M."/>
            <person name="Kim K.M."/>
            <person name="Shin Y."/>
            <person name="Jung M."/>
            <person name="Lee S.J."/>
            <person name="Yim H.S."/>
            <person name="Lee J.H."/>
            <person name="Bhattacharya D."/>
            <person name="Yoon H.S."/>
        </authorList>
    </citation>
    <scope>NUCLEOTIDE SEQUENCE [LARGE SCALE GENOMIC DNA]</scope>
    <source>
        <strain evidence="2 3">SKKU-2015</strain>
        <tissue evidence="2">Whole body</tissue>
    </source>
</reference>
<feature type="region of interest" description="Disordered" evidence="1">
    <location>
        <begin position="318"/>
        <end position="438"/>
    </location>
</feature>
<feature type="region of interest" description="Disordered" evidence="1">
    <location>
        <begin position="1"/>
        <end position="26"/>
    </location>
</feature>
<protein>
    <submittedName>
        <fullName evidence="2">Uncharacterized protein</fullName>
    </submittedName>
</protein>
<dbReference type="OrthoDB" id="10383382at2759"/>
<name>A0A2V3ILR7_9FLOR</name>
<proteinExistence type="predicted"/>
<feature type="compositionally biased region" description="Polar residues" evidence="1">
    <location>
        <begin position="12"/>
        <end position="26"/>
    </location>
</feature>
<evidence type="ECO:0000313" key="2">
    <source>
        <dbReference type="EMBL" id="PXF43034.1"/>
    </source>
</evidence>
<feature type="compositionally biased region" description="Polar residues" evidence="1">
    <location>
        <begin position="376"/>
        <end position="387"/>
    </location>
</feature>
<keyword evidence="3" id="KW-1185">Reference proteome</keyword>
<dbReference type="EMBL" id="NBIV01000140">
    <property type="protein sequence ID" value="PXF43034.1"/>
    <property type="molecule type" value="Genomic_DNA"/>
</dbReference>